<dbReference type="Proteomes" id="UP001271007">
    <property type="component" value="Unassembled WGS sequence"/>
</dbReference>
<sequence>MGLFSRIFAKTKQAETHHDEPKCTAVIPLYMYPATEETYEPLHAAGPGAPPWWPDPNYVREVPRLNAYQNVTTLGYVRIGYCKRPREEVLEDIRAYGRWAADETNTGLFVRGIFFDETPNDYSKPAATYLQEINHEVRIAVGVKGSRLVMHNPGTLPDDELTAACRPDVTAVCEESLDKYRSHNVQQKAALETRPRAQCCMILHTLPQRQIPELVQEMSQNAAYDIHQC</sequence>
<comment type="caution">
    <text evidence="1">The sequence shown here is derived from an EMBL/GenBank/DDBJ whole genome shotgun (WGS) entry which is preliminary data.</text>
</comment>
<dbReference type="EMBL" id="JAWDJX010000069">
    <property type="protein sequence ID" value="KAK3047071.1"/>
    <property type="molecule type" value="Genomic_DNA"/>
</dbReference>
<evidence type="ECO:0000313" key="2">
    <source>
        <dbReference type="Proteomes" id="UP001271007"/>
    </source>
</evidence>
<proteinExistence type="predicted"/>
<accession>A0AAJ0G7K0</accession>
<reference evidence="1" key="1">
    <citation type="submission" date="2023-04" db="EMBL/GenBank/DDBJ databases">
        <title>Black Yeasts Isolated from many extreme environments.</title>
        <authorList>
            <person name="Coleine C."/>
            <person name="Stajich J.E."/>
            <person name="Selbmann L."/>
        </authorList>
    </citation>
    <scope>NUCLEOTIDE SEQUENCE</scope>
    <source>
        <strain evidence="1">CCFEE 5312</strain>
    </source>
</reference>
<name>A0AAJ0G7K0_9PEZI</name>
<protein>
    <submittedName>
        <fullName evidence="1">Uncharacterized protein</fullName>
    </submittedName>
</protein>
<dbReference type="Pfam" id="PF12138">
    <property type="entry name" value="Spherulin4"/>
    <property type="match status" value="1"/>
</dbReference>
<dbReference type="PANTHER" id="PTHR35040:SF9">
    <property type="entry name" value="4-LIKE CELL SURFACE PROTEIN, PUTATIVE (AFU_ORTHOLOGUE AFUA_4G14080)-RELATED"/>
    <property type="match status" value="1"/>
</dbReference>
<dbReference type="PANTHER" id="PTHR35040">
    <property type="match status" value="1"/>
</dbReference>
<dbReference type="InterPro" id="IPR021986">
    <property type="entry name" value="Spherulin4"/>
</dbReference>
<evidence type="ECO:0000313" key="1">
    <source>
        <dbReference type="EMBL" id="KAK3047071.1"/>
    </source>
</evidence>
<gene>
    <name evidence="1" type="ORF">LTR09_011496</name>
</gene>
<dbReference type="AlphaFoldDB" id="A0AAJ0G7K0"/>
<keyword evidence="2" id="KW-1185">Reference proteome</keyword>
<organism evidence="1 2">
    <name type="scientific">Extremus antarcticus</name>
    <dbReference type="NCBI Taxonomy" id="702011"/>
    <lineage>
        <taxon>Eukaryota</taxon>
        <taxon>Fungi</taxon>
        <taxon>Dikarya</taxon>
        <taxon>Ascomycota</taxon>
        <taxon>Pezizomycotina</taxon>
        <taxon>Dothideomycetes</taxon>
        <taxon>Dothideomycetidae</taxon>
        <taxon>Mycosphaerellales</taxon>
        <taxon>Extremaceae</taxon>
        <taxon>Extremus</taxon>
    </lineage>
</organism>